<feature type="domain" description="eCIS core" evidence="2">
    <location>
        <begin position="140"/>
        <end position="216"/>
    </location>
</feature>
<reference evidence="3 4" key="1">
    <citation type="submission" date="2019-04" db="EMBL/GenBank/DDBJ databases">
        <title>Sphingomonas psychrotolerans sp. nov., isolated from soil in the Tianshan Mountains, Xinjiang, China.</title>
        <authorList>
            <person name="Luo Y."/>
            <person name="Sheng H."/>
        </authorList>
    </citation>
    <scope>NUCLEOTIDE SEQUENCE [LARGE SCALE GENOMIC DNA]</scope>
    <source>
        <strain evidence="3 4">ZFGT-11</strain>
    </source>
</reference>
<dbReference type="SUPFAM" id="SSF53187">
    <property type="entry name" value="Zn-dependent exopeptidases"/>
    <property type="match status" value="1"/>
</dbReference>
<feature type="region of interest" description="Disordered" evidence="1">
    <location>
        <begin position="395"/>
        <end position="415"/>
    </location>
</feature>
<accession>A0A4S1XEK3</accession>
<dbReference type="EMBL" id="SRXT01000003">
    <property type="protein sequence ID" value="TGX54335.1"/>
    <property type="molecule type" value="Genomic_DNA"/>
</dbReference>
<dbReference type="Pfam" id="PF13699">
    <property type="entry name" value="eCIS_core"/>
    <property type="match status" value="1"/>
</dbReference>
<evidence type="ECO:0000313" key="3">
    <source>
        <dbReference type="EMBL" id="TGX54335.1"/>
    </source>
</evidence>
<protein>
    <submittedName>
        <fullName evidence="3">DUF4157 domain-containing protein</fullName>
    </submittedName>
</protein>
<dbReference type="AlphaFoldDB" id="A0A4S1XEK3"/>
<name>A0A4S1XEK3_9SPHN</name>
<feature type="region of interest" description="Disordered" evidence="1">
    <location>
        <begin position="473"/>
        <end position="494"/>
    </location>
</feature>
<evidence type="ECO:0000313" key="4">
    <source>
        <dbReference type="Proteomes" id="UP000306147"/>
    </source>
</evidence>
<gene>
    <name evidence="3" type="ORF">E5A73_09530</name>
</gene>
<keyword evidence="4" id="KW-1185">Reference proteome</keyword>
<dbReference type="Proteomes" id="UP000306147">
    <property type="component" value="Unassembled WGS sequence"/>
</dbReference>
<feature type="region of interest" description="Disordered" evidence="1">
    <location>
        <begin position="537"/>
        <end position="563"/>
    </location>
</feature>
<dbReference type="OrthoDB" id="7387101at2"/>
<proteinExistence type="predicted"/>
<sequence length="638" mass="68536">MSACPRAHDRYLEQLARLGSASSRSRTGVFHADTALTIRVICGGGRKGEMSTATRKQFLRRPESQPMPLPSLGRPGQPATLSRFAISDTADGSEHEANDVAARMDRADEPLHARPLGAGTFHRIEPPSVVRDAIASSGSPIEPQARAYFEPRFRRDFSAVRVHSDAQAGQAAGVLGARAYTSGDHIVFGEGQYRPGGADGRKLLGHELTHVVQQGGRRDVLQRSPLSDSVKAAWAAEPKIEALLARLSQPDVQAAQGDADLDAEIARLLAGRPDDLWLARKIRAHELGKTNGEAGPKDLSGKPVARPVQAYFFRGSTERRALVIAGVHGSERQGVEVVEMLLADLAKQSQAPVLSVIVVPTLFPDSKAKADDMVGKGKSGMDLQAARESVFGGKSVETNRNFPSPSKDLAASRDGGGKAIDAVGNAISPENQMLMELMERFRPERIISVHGTWDPGAAGVFYDPRELRAEERDAAWRTGPRRSPSWESEGHGDAMNAAERKLHERQEAELRAAASKTDLGLSVKAAAEIDKTTTAIKGRDSRGFGGGSQGAKRSKHPSVAGNVGKSGDLDFGFWSGGVKEGVSLGRYAPARGMSVFTVEPPLNYRSDDPKRLDKLTEADRKIELKAYADAIRTILLGS</sequence>
<organism evidence="3 4">
    <name type="scientific">Sphingomonas gei</name>
    <dbReference type="NCBI Taxonomy" id="1395960"/>
    <lineage>
        <taxon>Bacteria</taxon>
        <taxon>Pseudomonadati</taxon>
        <taxon>Pseudomonadota</taxon>
        <taxon>Alphaproteobacteria</taxon>
        <taxon>Sphingomonadales</taxon>
        <taxon>Sphingomonadaceae</taxon>
        <taxon>Sphingomonas</taxon>
    </lineage>
</organism>
<evidence type="ECO:0000256" key="1">
    <source>
        <dbReference type="SAM" id="MobiDB-lite"/>
    </source>
</evidence>
<feature type="region of interest" description="Disordered" evidence="1">
    <location>
        <begin position="46"/>
        <end position="79"/>
    </location>
</feature>
<evidence type="ECO:0000259" key="2">
    <source>
        <dbReference type="Pfam" id="PF13699"/>
    </source>
</evidence>
<comment type="caution">
    <text evidence="3">The sequence shown here is derived from an EMBL/GenBank/DDBJ whole genome shotgun (WGS) entry which is preliminary data.</text>
</comment>
<dbReference type="InterPro" id="IPR025295">
    <property type="entry name" value="eCIS_core_dom"/>
</dbReference>
<dbReference type="Gene3D" id="3.40.630.10">
    <property type="entry name" value="Zn peptidases"/>
    <property type="match status" value="1"/>
</dbReference>